<evidence type="ECO:0000256" key="4">
    <source>
        <dbReference type="ARBA" id="ARBA00023163"/>
    </source>
</evidence>
<protein>
    <submittedName>
        <fullName evidence="6">Transcriptional regulator GcvA</fullName>
    </submittedName>
</protein>
<dbReference type="EMBL" id="QYUN01000002">
    <property type="protein sequence ID" value="RJG07099.1"/>
    <property type="molecule type" value="Genomic_DNA"/>
</dbReference>
<dbReference type="RefSeq" id="WP_119740251.1">
    <property type="nucleotide sequence ID" value="NZ_QYUN01000002.1"/>
</dbReference>
<proteinExistence type="inferred from homology"/>
<evidence type="ECO:0000313" key="7">
    <source>
        <dbReference type="Proteomes" id="UP000285190"/>
    </source>
</evidence>
<dbReference type="InterPro" id="IPR036390">
    <property type="entry name" value="WH_DNA-bd_sf"/>
</dbReference>
<dbReference type="AlphaFoldDB" id="A0A418X3R9"/>
<dbReference type="FunFam" id="3.40.190.10:FF:000017">
    <property type="entry name" value="Glycine cleavage system transcriptional activator"/>
    <property type="match status" value="1"/>
</dbReference>
<dbReference type="GO" id="GO:0003700">
    <property type="term" value="F:DNA-binding transcription factor activity"/>
    <property type="evidence" value="ECO:0007669"/>
    <property type="project" value="InterPro"/>
</dbReference>
<dbReference type="SUPFAM" id="SSF46785">
    <property type="entry name" value="Winged helix' DNA-binding domain"/>
    <property type="match status" value="1"/>
</dbReference>
<evidence type="ECO:0000313" key="6">
    <source>
        <dbReference type="EMBL" id="RJG07099.1"/>
    </source>
</evidence>
<organism evidence="6 7">
    <name type="scientific">Noviherbaspirillum cavernae</name>
    <dbReference type="NCBI Taxonomy" id="2320862"/>
    <lineage>
        <taxon>Bacteria</taxon>
        <taxon>Pseudomonadati</taxon>
        <taxon>Pseudomonadota</taxon>
        <taxon>Betaproteobacteria</taxon>
        <taxon>Burkholderiales</taxon>
        <taxon>Oxalobacteraceae</taxon>
        <taxon>Noviherbaspirillum</taxon>
    </lineage>
</organism>
<dbReference type="Pfam" id="PF03466">
    <property type="entry name" value="LysR_substrate"/>
    <property type="match status" value="1"/>
</dbReference>
<dbReference type="FunFam" id="1.10.10.10:FF:000001">
    <property type="entry name" value="LysR family transcriptional regulator"/>
    <property type="match status" value="1"/>
</dbReference>
<dbReference type="PANTHER" id="PTHR30537">
    <property type="entry name" value="HTH-TYPE TRANSCRIPTIONAL REGULATOR"/>
    <property type="match status" value="1"/>
</dbReference>
<name>A0A418X3R9_9BURK</name>
<keyword evidence="4" id="KW-0804">Transcription</keyword>
<dbReference type="GO" id="GO:0043565">
    <property type="term" value="F:sequence-specific DNA binding"/>
    <property type="evidence" value="ECO:0007669"/>
    <property type="project" value="TreeGrafter"/>
</dbReference>
<keyword evidence="2" id="KW-0805">Transcription regulation</keyword>
<dbReference type="PROSITE" id="PS50931">
    <property type="entry name" value="HTH_LYSR"/>
    <property type="match status" value="1"/>
</dbReference>
<dbReference type="PRINTS" id="PR00039">
    <property type="entry name" value="HTHLYSR"/>
</dbReference>
<dbReference type="Gene3D" id="1.10.10.10">
    <property type="entry name" value="Winged helix-like DNA-binding domain superfamily/Winged helix DNA-binding domain"/>
    <property type="match status" value="1"/>
</dbReference>
<gene>
    <name evidence="6" type="primary">gcvA</name>
    <name evidence="6" type="ORF">D3870_14795</name>
</gene>
<reference evidence="6 7" key="1">
    <citation type="submission" date="2018-09" db="EMBL/GenBank/DDBJ databases">
        <authorList>
            <person name="Zhu H."/>
        </authorList>
    </citation>
    <scope>NUCLEOTIDE SEQUENCE [LARGE SCALE GENOMIC DNA]</scope>
    <source>
        <strain evidence="6 7">K2R10-39</strain>
    </source>
</reference>
<dbReference type="SUPFAM" id="SSF53850">
    <property type="entry name" value="Periplasmic binding protein-like II"/>
    <property type="match status" value="1"/>
</dbReference>
<evidence type="ECO:0000256" key="3">
    <source>
        <dbReference type="ARBA" id="ARBA00023125"/>
    </source>
</evidence>
<evidence type="ECO:0000256" key="2">
    <source>
        <dbReference type="ARBA" id="ARBA00023015"/>
    </source>
</evidence>
<evidence type="ECO:0000256" key="1">
    <source>
        <dbReference type="ARBA" id="ARBA00009437"/>
    </source>
</evidence>
<dbReference type="InterPro" id="IPR058163">
    <property type="entry name" value="LysR-type_TF_proteobact-type"/>
</dbReference>
<dbReference type="InterPro" id="IPR005119">
    <property type="entry name" value="LysR_subst-bd"/>
</dbReference>
<dbReference type="Gene3D" id="3.40.190.10">
    <property type="entry name" value="Periplasmic binding protein-like II"/>
    <property type="match status" value="2"/>
</dbReference>
<dbReference type="NCBIfam" id="NF008352">
    <property type="entry name" value="PRK11139.1"/>
    <property type="match status" value="1"/>
</dbReference>
<accession>A0A418X3R9</accession>
<dbReference type="InterPro" id="IPR036388">
    <property type="entry name" value="WH-like_DNA-bd_sf"/>
</dbReference>
<keyword evidence="7" id="KW-1185">Reference proteome</keyword>
<dbReference type="Proteomes" id="UP000285190">
    <property type="component" value="Unassembled WGS sequence"/>
</dbReference>
<comment type="similarity">
    <text evidence="1">Belongs to the LysR transcriptional regulatory family.</text>
</comment>
<dbReference type="Pfam" id="PF00126">
    <property type="entry name" value="HTH_1"/>
    <property type="match status" value="1"/>
</dbReference>
<sequence>MKRYTPSLSCLQAFEAAGRYLSFTRAAQELYVTQGAVSRLIQTLENQLGVLLFVRQNKYLTLTSAGEAYLRKIQPCLARLEAATQELQAGHSGGARLNLSVLPTFSAKWLMPRFPAFAAAHPNILINISTRIAPFSFGKEDIDAAIHFGEPVWPEPAKFDFLLSESVIPVCSPDFMKRHGPFKEPRDLTRCTLLHLASRANSWQNWLEKAGAELEERVGGPMFEHYLMIFQAAVAGLGIGLVPPFLIADELNSGKLIAPFDILLSETAAYYLVYPEDRAHYSPLKLFREWLLQEIRQVHQVHHAAPREPA</sequence>
<dbReference type="PANTHER" id="PTHR30537:SF74">
    <property type="entry name" value="HTH-TYPE TRANSCRIPTIONAL REGULATOR TRPI"/>
    <property type="match status" value="1"/>
</dbReference>
<comment type="caution">
    <text evidence="6">The sequence shown here is derived from an EMBL/GenBank/DDBJ whole genome shotgun (WGS) entry which is preliminary data.</text>
</comment>
<dbReference type="GO" id="GO:0006351">
    <property type="term" value="P:DNA-templated transcription"/>
    <property type="evidence" value="ECO:0007669"/>
    <property type="project" value="TreeGrafter"/>
</dbReference>
<feature type="domain" description="HTH lysR-type" evidence="5">
    <location>
        <begin position="6"/>
        <end position="63"/>
    </location>
</feature>
<dbReference type="OrthoDB" id="9178397at2"/>
<evidence type="ECO:0000259" key="5">
    <source>
        <dbReference type="PROSITE" id="PS50931"/>
    </source>
</evidence>
<dbReference type="InterPro" id="IPR000847">
    <property type="entry name" value="LysR_HTH_N"/>
</dbReference>
<keyword evidence="3" id="KW-0238">DNA-binding</keyword>